<gene>
    <name evidence="1" type="ORF">HEB94_007140</name>
</gene>
<reference evidence="1" key="1">
    <citation type="submission" date="2020-10" db="EMBL/GenBank/DDBJ databases">
        <title>Sequencing the genomes of 1000 actinobacteria strains.</title>
        <authorList>
            <person name="Klenk H.-P."/>
        </authorList>
    </citation>
    <scope>NUCLEOTIDE SEQUENCE</scope>
    <source>
        <strain evidence="1">DSM 45354</strain>
    </source>
</reference>
<sequence length="132" mass="15392">MPRKRPARLRRVQEIAPVVRIPGVSPRVARALDRLELPELNSQEIAVAYRQWITVCQQPRRTLSREHNDWSGLIGPVARDQLERAIQALPPQLSRQLQAALTPWDQRFLEKTLPDPTRNPSGPWWWQRQGVR</sequence>
<proteinExistence type="predicted"/>
<keyword evidence="2" id="KW-1185">Reference proteome</keyword>
<organism evidence="1 2">
    <name type="scientific">Actinopolymorpha pittospori</name>
    <dbReference type="NCBI Taxonomy" id="648752"/>
    <lineage>
        <taxon>Bacteria</taxon>
        <taxon>Bacillati</taxon>
        <taxon>Actinomycetota</taxon>
        <taxon>Actinomycetes</taxon>
        <taxon>Propionibacteriales</taxon>
        <taxon>Actinopolymorphaceae</taxon>
        <taxon>Actinopolymorpha</taxon>
    </lineage>
</organism>
<protein>
    <submittedName>
        <fullName evidence="1">Uncharacterized protein</fullName>
    </submittedName>
</protein>
<accession>A0A927RBM1</accession>
<dbReference type="EMBL" id="JADBEM010000001">
    <property type="protein sequence ID" value="MBE1610292.1"/>
    <property type="molecule type" value="Genomic_DNA"/>
</dbReference>
<evidence type="ECO:0000313" key="2">
    <source>
        <dbReference type="Proteomes" id="UP000638648"/>
    </source>
</evidence>
<name>A0A927RBM1_9ACTN</name>
<comment type="caution">
    <text evidence="1">The sequence shown here is derived from an EMBL/GenBank/DDBJ whole genome shotgun (WGS) entry which is preliminary data.</text>
</comment>
<dbReference type="Proteomes" id="UP000638648">
    <property type="component" value="Unassembled WGS sequence"/>
</dbReference>
<dbReference type="AlphaFoldDB" id="A0A927RBM1"/>
<evidence type="ECO:0000313" key="1">
    <source>
        <dbReference type="EMBL" id="MBE1610292.1"/>
    </source>
</evidence>